<feature type="region of interest" description="Disordered" evidence="1">
    <location>
        <begin position="769"/>
        <end position="833"/>
    </location>
</feature>
<feature type="compositionally biased region" description="Polar residues" evidence="1">
    <location>
        <begin position="1278"/>
        <end position="1290"/>
    </location>
</feature>
<sequence length="1648" mass="185785">MPKPSRAGSSKSKEPSGPQTPQKVKAGPESKPQTSGDVGDVPQHGLRDIEVATQMTPELLHCPLEDWLTECTPFTLADKHVEQGLLRLRESNLLGKDNRWLDFDVLPSSMDATEDQVFSKLKKIADALGTVGYGDRTSAHFNYVNCPNITPKSEIPGGGFRFDACLHPNKSNFSSLSDASVVLEFKREKKTEDIRQNHRQVVSGANFIMNDDPRRMWMYAISIEDELMSVWHFSRSHSVKSFDFNFVECPETLVKVFLLFLFATEEEIGIDPTVHRIIDKDKKIRYIYEIIPEDVADASSKMSVANGTEGKKTKQDTVQQQQQKTKLFFKTIEAIYNPRYACISGRKTRVWKVIQVDGATADAKDIGEAEVALKDIWIDASSRSEFEIQFLINEKLKALKPKDYTWADKHLRAEIRTALSDFPKNLPLMQIECGGWGAATKSRPAKAEIDTKILFPDEPSPTPAKSGYSTNPQSTQKDRASASTGILSERAPPVNHDREFAVKRQYRLIYTQVGSSLYEAEDFCSSFMAIKDAFIALVLMFLAGWVHRDVSAGNIIVLKGADGRVLGRLSDLEYAKESDRVGEGVTDPKTGTPFFMPIEIHNGQQLSVQSRLLASEGMTNTMVPSSSRNAMPPFGAHHDLESLATWTSLWVVLCRIRHPPAVVAAPFIFSNSSVPSPYRQNLFKGLSDHATPRIEEGIHPELVTLGFPSVFQHITGALLNACLLLSTIGDPTLRKKYCETLHNDIYTQVCELQKIAASVQAVTFLPSSKVNPSSIVPSSNLATSTGKRPIKKVNDDDDDYTDGKSTSKKGKEKAPSEQIDRVETRAPKRAKQIHAQPERIYLNKFKLRRKRGLRLGVKGAWSLQTATKQHRSSLQHDLQVAIKMTLELLHLEHYLPFSPSPQFLENAYKHVKEKCLKATGRVDDETGEDEFTWGEFDEDTPSEIDGREEVVFARLETIIAVLQDLNPDKIPDGRELGFRYKNTPYDKVKSERDGAGFKWDACLRPAAVNSNDILDTDAAVIAEFKKEVKHETVRENRLQLVGSASHVINNDPCRMWIYGITIEDEQMSIWYFSRSHSVKSAPFDFTRDFKTFVHVFVSLLFATQAEMGFDPTVWRVVEANGTIRYVYQVQGRFFLTQGDAIFCPRVLCISGRRTRVWRVIEIEWNADNASWKPINEGAEYALKDVWLDEGSDTEGDILDKIFRRLDNFTFPPDCEIPDSVAPILQKALVDKRYRQYFMEIKYHQRGEFTRRVPANHRVSRDDSILDGQPIPLTPEEAAQTTRAGSTQNGPGWQYPVSAPPTQTERSYKAKQQYRLVYASVGKTIYDAPNLGSFFQAIHDASVALLMMMLANWVHRDVSTGNIILVEEKPGIFRGKLGDLEYAKEFSRNAQGSKDPKTGTPYFMPWEIHSGLTLHNRAPVLFTSFQEEDLPSSDDFPINPVLSWLPHYRFDYDLESIWWIILWTLLSRVLHGPAQALSCEVFTYAARPSTKKTDIFTQPRHPDIAASTSPHLQSLTKSISLLHHTLFSYYALDPAGLGDYLGIHGKFFQILGDMMLEVKKIGDFKLVILDSKPTHIADPLSSSSAQTGVKRPRDDDPYTDNDPSLDGNADKDVNDEAAGKSSKRQREYLHRATKPPNPAEFMHHTWARR</sequence>
<protein>
    <recommendedName>
        <fullName evidence="2">Fungal-type protein kinase domain-containing protein</fullName>
    </recommendedName>
</protein>
<feature type="region of interest" description="Disordered" evidence="1">
    <location>
        <begin position="453"/>
        <end position="485"/>
    </location>
</feature>
<evidence type="ECO:0000313" key="3">
    <source>
        <dbReference type="EMBL" id="KAJ3575710.1"/>
    </source>
</evidence>
<feature type="region of interest" description="Disordered" evidence="1">
    <location>
        <begin position="1277"/>
        <end position="1300"/>
    </location>
</feature>
<reference evidence="3" key="1">
    <citation type="submission" date="2022-07" db="EMBL/GenBank/DDBJ databases">
        <title>Genome Sequence of Leucocoprinus birnbaumii.</title>
        <authorList>
            <person name="Buettner E."/>
        </authorList>
    </citation>
    <scope>NUCLEOTIDE SEQUENCE</scope>
    <source>
        <strain evidence="3">VT141</strain>
    </source>
</reference>
<keyword evidence="4" id="KW-1185">Reference proteome</keyword>
<dbReference type="SUPFAM" id="SSF56112">
    <property type="entry name" value="Protein kinase-like (PK-like)"/>
    <property type="match status" value="2"/>
</dbReference>
<feature type="domain" description="Fungal-type protein kinase" evidence="2">
    <location>
        <begin position="1017"/>
        <end position="1463"/>
    </location>
</feature>
<dbReference type="Pfam" id="PF17667">
    <property type="entry name" value="Pkinase_fungal"/>
    <property type="match status" value="2"/>
</dbReference>
<dbReference type="InterPro" id="IPR040976">
    <property type="entry name" value="Pkinase_fungal"/>
</dbReference>
<accession>A0AAD5W219</accession>
<evidence type="ECO:0000259" key="2">
    <source>
        <dbReference type="Pfam" id="PF17667"/>
    </source>
</evidence>
<dbReference type="PANTHER" id="PTHR38248:SF2">
    <property type="entry name" value="FUNK1 11"/>
    <property type="match status" value="1"/>
</dbReference>
<feature type="domain" description="Fungal-type protein kinase" evidence="2">
    <location>
        <begin position="174"/>
        <end position="651"/>
    </location>
</feature>
<feature type="compositionally biased region" description="Basic and acidic residues" evidence="1">
    <location>
        <begin position="1607"/>
        <end position="1629"/>
    </location>
</feature>
<feature type="region of interest" description="Disordered" evidence="1">
    <location>
        <begin position="1576"/>
        <end position="1648"/>
    </location>
</feature>
<feature type="region of interest" description="Disordered" evidence="1">
    <location>
        <begin position="1"/>
        <end position="43"/>
    </location>
</feature>
<evidence type="ECO:0000313" key="4">
    <source>
        <dbReference type="Proteomes" id="UP001213000"/>
    </source>
</evidence>
<dbReference type="EMBL" id="JANIEX010000029">
    <property type="protein sequence ID" value="KAJ3575710.1"/>
    <property type="molecule type" value="Genomic_DNA"/>
</dbReference>
<feature type="compositionally biased region" description="Basic and acidic residues" evidence="1">
    <location>
        <begin position="812"/>
        <end position="826"/>
    </location>
</feature>
<dbReference type="InterPro" id="IPR011009">
    <property type="entry name" value="Kinase-like_dom_sf"/>
</dbReference>
<evidence type="ECO:0000256" key="1">
    <source>
        <dbReference type="SAM" id="MobiDB-lite"/>
    </source>
</evidence>
<organism evidence="3 4">
    <name type="scientific">Leucocoprinus birnbaumii</name>
    <dbReference type="NCBI Taxonomy" id="56174"/>
    <lineage>
        <taxon>Eukaryota</taxon>
        <taxon>Fungi</taxon>
        <taxon>Dikarya</taxon>
        <taxon>Basidiomycota</taxon>
        <taxon>Agaricomycotina</taxon>
        <taxon>Agaricomycetes</taxon>
        <taxon>Agaricomycetidae</taxon>
        <taxon>Agaricales</taxon>
        <taxon>Agaricineae</taxon>
        <taxon>Agaricaceae</taxon>
        <taxon>Leucocoprinus</taxon>
    </lineage>
</organism>
<proteinExistence type="predicted"/>
<gene>
    <name evidence="3" type="ORF">NP233_g915</name>
</gene>
<dbReference type="PANTHER" id="PTHR38248">
    <property type="entry name" value="FUNK1 6"/>
    <property type="match status" value="1"/>
</dbReference>
<feature type="compositionally biased region" description="Polar residues" evidence="1">
    <location>
        <begin position="769"/>
        <end position="786"/>
    </location>
</feature>
<name>A0AAD5W219_9AGAR</name>
<feature type="compositionally biased region" description="Polar residues" evidence="1">
    <location>
        <begin position="467"/>
        <end position="485"/>
    </location>
</feature>
<dbReference type="Gene3D" id="1.10.510.10">
    <property type="entry name" value="Transferase(Phosphotransferase) domain 1"/>
    <property type="match status" value="2"/>
</dbReference>
<comment type="caution">
    <text evidence="3">The sequence shown here is derived from an EMBL/GenBank/DDBJ whole genome shotgun (WGS) entry which is preliminary data.</text>
</comment>
<dbReference type="Proteomes" id="UP001213000">
    <property type="component" value="Unassembled WGS sequence"/>
</dbReference>